<dbReference type="InterPro" id="IPR011024">
    <property type="entry name" value="G_crystallin-like"/>
</dbReference>
<evidence type="ECO:0000256" key="1">
    <source>
        <dbReference type="SAM" id="MobiDB-lite"/>
    </source>
</evidence>
<dbReference type="RefSeq" id="WP_139843982.1">
    <property type="nucleotide sequence ID" value="NZ_NGMS01000004.1"/>
</dbReference>
<dbReference type="AlphaFoldDB" id="A0A242KUJ6"/>
<reference evidence="3 4" key="1">
    <citation type="submission" date="2017-05" db="EMBL/GenBank/DDBJ databases">
        <title>The Genome Sequence of Enterococcus mundtii 6B1_DIV0119.</title>
        <authorList>
            <consortium name="The Broad Institute Genomics Platform"/>
            <consortium name="The Broad Institute Genomic Center for Infectious Diseases"/>
            <person name="Earl A."/>
            <person name="Manson A."/>
            <person name="Schwartman J."/>
            <person name="Gilmore M."/>
            <person name="Abouelleil A."/>
            <person name="Cao P."/>
            <person name="Chapman S."/>
            <person name="Cusick C."/>
            <person name="Shea T."/>
            <person name="Young S."/>
            <person name="Neafsey D."/>
            <person name="Nusbaum C."/>
            <person name="Birren B."/>
        </authorList>
    </citation>
    <scope>NUCLEOTIDE SEQUENCE [LARGE SCALE GENOMIC DNA]</scope>
    <source>
        <strain evidence="3 4">6B1_DIV0119</strain>
    </source>
</reference>
<protein>
    <submittedName>
        <fullName evidence="3">Uncharacterized protein</fullName>
    </submittedName>
</protein>
<evidence type="ECO:0000313" key="2">
    <source>
        <dbReference type="EMBL" id="OTP19982.1"/>
    </source>
</evidence>
<evidence type="ECO:0000313" key="3">
    <source>
        <dbReference type="EMBL" id="OTP24819.1"/>
    </source>
</evidence>
<evidence type="ECO:0000313" key="4">
    <source>
        <dbReference type="Proteomes" id="UP000195024"/>
    </source>
</evidence>
<gene>
    <name evidence="3" type="ORF">A5802_002974</name>
    <name evidence="2" type="ORF">A5802_003210</name>
</gene>
<dbReference type="Proteomes" id="UP000195024">
    <property type="component" value="Unassembled WGS sequence"/>
</dbReference>
<sequence length="230" mass="26707">MKSHTKSNEEINKRGGLEIQYQGKNTNQKGSKFVRPETNINFDSTSTKSDKKIMSYQIYYPEAKVIAYEHSNRKGFAIVSGHEGNLTTRAKDNQLSCIKLPANRSITLYESKDFSGKRITLTNNTEKLKFYNCIKFNTKQFCKNKCKKFKTSLTAVRAREQVDYLLKYVLQKILKEAISHRKDNKPFKLEFYDNRGLSALDEFDFHKEALIHEFGHVVDYNLLDVISYSS</sequence>
<proteinExistence type="predicted"/>
<name>A0A242KUJ6_ENTMU</name>
<comment type="caution">
    <text evidence="3">The sequence shown here is derived from an EMBL/GenBank/DDBJ whole genome shotgun (WGS) entry which is preliminary data.</text>
</comment>
<feature type="region of interest" description="Disordered" evidence="1">
    <location>
        <begin position="1"/>
        <end position="46"/>
    </location>
</feature>
<accession>A0A242KUJ6</accession>
<dbReference type="EMBL" id="NGMS01000004">
    <property type="protein sequence ID" value="OTP24819.1"/>
    <property type="molecule type" value="Genomic_DNA"/>
</dbReference>
<organism evidence="3 4">
    <name type="scientific">Enterococcus mundtii</name>
    <dbReference type="NCBI Taxonomy" id="53346"/>
    <lineage>
        <taxon>Bacteria</taxon>
        <taxon>Bacillati</taxon>
        <taxon>Bacillota</taxon>
        <taxon>Bacilli</taxon>
        <taxon>Lactobacillales</taxon>
        <taxon>Enterococcaceae</taxon>
        <taxon>Enterococcus</taxon>
    </lineage>
</organism>
<dbReference type="SUPFAM" id="SSF49695">
    <property type="entry name" value="gamma-Crystallin-like"/>
    <property type="match status" value="1"/>
</dbReference>
<feature type="compositionally biased region" description="Basic and acidic residues" evidence="1">
    <location>
        <begin position="1"/>
        <end position="16"/>
    </location>
</feature>
<dbReference type="Gene3D" id="2.60.20.10">
    <property type="entry name" value="Crystallins"/>
    <property type="match status" value="1"/>
</dbReference>
<dbReference type="EMBL" id="NGMS01000007">
    <property type="protein sequence ID" value="OTP19982.1"/>
    <property type="molecule type" value="Genomic_DNA"/>
</dbReference>